<dbReference type="RefSeq" id="WP_016420980.1">
    <property type="nucleotide sequence ID" value="NZ_FNND01000005.1"/>
</dbReference>
<dbReference type="Gene3D" id="3.40.50.300">
    <property type="entry name" value="P-loop containing nucleotide triphosphate hydrolases"/>
    <property type="match status" value="1"/>
</dbReference>
<evidence type="ECO:0000313" key="2">
    <source>
        <dbReference type="Proteomes" id="UP000182771"/>
    </source>
</evidence>
<proteinExistence type="predicted"/>
<dbReference type="InterPro" id="IPR027417">
    <property type="entry name" value="P-loop_NTPase"/>
</dbReference>
<accession>A0A1H2XLX4</accession>
<dbReference type="InterPro" id="IPR009003">
    <property type="entry name" value="Peptidase_S1_PA"/>
</dbReference>
<dbReference type="OrthoDB" id="9757917at2"/>
<name>A0A1H2XLX4_9FLAO</name>
<dbReference type="SUPFAM" id="SSF52540">
    <property type="entry name" value="P-loop containing nucleoside triphosphate hydrolases"/>
    <property type="match status" value="1"/>
</dbReference>
<dbReference type="Pfam" id="PF13365">
    <property type="entry name" value="Trypsin_2"/>
    <property type="match status" value="1"/>
</dbReference>
<dbReference type="Gene3D" id="2.40.10.10">
    <property type="entry name" value="Trypsin-like serine proteases"/>
    <property type="match status" value="2"/>
</dbReference>
<reference evidence="1 2" key="1">
    <citation type="submission" date="2016-10" db="EMBL/GenBank/DDBJ databases">
        <authorList>
            <person name="Varghese N."/>
            <person name="Submissions S."/>
        </authorList>
    </citation>
    <scope>NUCLEOTIDE SEQUENCE [LARGE SCALE GENOMIC DNA]</scope>
    <source>
        <strain evidence="1 2">DSM 11449</strain>
    </source>
</reference>
<organism evidence="1 2">
    <name type="scientific">Capnocytophaga granulosa</name>
    <dbReference type="NCBI Taxonomy" id="45242"/>
    <lineage>
        <taxon>Bacteria</taxon>
        <taxon>Pseudomonadati</taxon>
        <taxon>Bacteroidota</taxon>
        <taxon>Flavobacteriia</taxon>
        <taxon>Flavobacteriales</taxon>
        <taxon>Flavobacteriaceae</taxon>
        <taxon>Capnocytophaga</taxon>
    </lineage>
</organism>
<dbReference type="SUPFAM" id="SSF50494">
    <property type="entry name" value="Trypsin-like serine proteases"/>
    <property type="match status" value="1"/>
</dbReference>
<dbReference type="Proteomes" id="UP000182771">
    <property type="component" value="Unassembled WGS sequence"/>
</dbReference>
<dbReference type="InterPro" id="IPR043504">
    <property type="entry name" value="Peptidase_S1_PA_chymotrypsin"/>
</dbReference>
<comment type="caution">
    <text evidence="1">The sequence shown here is derived from an EMBL/GenBank/DDBJ whole genome shotgun (WGS) entry which is preliminary data.</text>
</comment>
<dbReference type="GeneID" id="85016611"/>
<sequence length="1349" mass="156405">MNFPIEIKKKLYNTIVPVICGSNRGTAFFIKDDTLLTARHVLGDYAVDNEEVLIQVENKNRVCQIEYIAEEEDPIDVILLRTGKYKHEQYLSLLSAVFNEERPLCIMGYPKELVNGKDIISIDVHDRVSTTTREFDTAVVRTDSLALESYKGFSGSPVLNEKGSVIGVTLKQLCGGLGYCSVSSIKERLKSHGIEMSEDWQSEDFSPMGRGTSQRQVNNAIGYATLRYNADLHIANRELDDKIDLFAVKEVQDALYERLSSLESIALSIKYICTHLSKYKKGDYARLYSQLENIRANYAQDGSNEGDLTNFFHEELPRLKADIELMSYCQSKLLMISAEAGIGKTHYMCATAQRLSQRINVYLLFGSRFTSQEDFELQLARMSGIGNKSLKDLDDAMEEQHSNALIVIDAINEGATNVFWNTVLKNVGERVNQLKNLRVIITYRDGDFKPSDVLENWGEASMKGYGSQVREAVRKYFTYYKIKDEDGSICSRFLEEFKNPLFLNIFCQVVSQDFSFIKRDFSYIELYRKYIEYRNIVVSDGVDEDPHRNVTGKLLDKLANTSLFYNSCQDLPREKARLYADQICRNRTWSNSLLYWAIKENLLLETGADGESLMFGFQKIGDFLMADAFCKSEIKDNVKIDFVIDKSECQQHRLYRHFLTALLSEWSLMPELLKRDLLAHKNLLKILLESLHYRARNNELVFHWMVRQQVFSLSILRNFLSILPEKVFLMAHDKLMKKSLVKRDKQWTTSVNDIYDPFFSSNVDDFLELEIKENDYGKYLILLGWMCTSTHPFIRGRVLRKLVSLFDKAPELLQEALRLFASCNDMYVVEMIVCSIYGHLLRKRNKKECTEIAELMLNIFYVDGKAPLDILVRQWTMLILQYADYLNGDNAFWKNIKTPFITDVPDSLVSSELGNNENYFGSSDGSKRLYDTLCGLSDFNRYVLGSNSYNYSCVFYEEKGGKYQSISLQHIRNIMANIIMNEYGWDDGLGELDKNVYSTSRYDNKTERFGKKYLWMALYKTDAILSDHCLILKDRYYGSDIPKKEDIATKPYPWLTNEHSTIDPTLLGEQKNDLPSFKVNSLEEVDSVDNKQWMDQQYQLPAPRLLLKDENDEDWVLLTCYDGHTTEAEDNTIKNLFLYTNAGFIKKEEVNAFKEWARNQNFYGRWMPECRNGSTDYLWNEYPWAETYIRQRDELEKDHSYENSGFKLQLSYEAQLQENGFGLNESDSWLAEVCMPNHHIMEYLKLYTAERGVVRDTSANEIVVSVNIRIGRLKGLAMRKKYLLEYLIHFGYALVYYSLGEKLVRTKNSYKNLGKFYDLSAAYLYEDANIVDIQPMRISKILPETKEEE</sequence>
<evidence type="ECO:0000313" key="1">
    <source>
        <dbReference type="EMBL" id="SDW93845.1"/>
    </source>
</evidence>
<protein>
    <submittedName>
        <fullName evidence="1">Trypsin-like peptidase domain-containing protein</fullName>
    </submittedName>
</protein>
<keyword evidence="2" id="KW-1185">Reference proteome</keyword>
<dbReference type="EMBL" id="FNND01000005">
    <property type="protein sequence ID" value="SDW93845.1"/>
    <property type="molecule type" value="Genomic_DNA"/>
</dbReference>
<gene>
    <name evidence="1" type="ORF">SAMN05444420_105173</name>
</gene>